<sequence>MKRYYSVFIGGLILLPLFSLAQTQAPVSDEMPIVPEGPSCFDYYKFQSITIDLHTEKQAYKAGEGAMLIGSLTNKNTYPVVGGSLILRISKFGPRSQVGNDITDEWTAKENINLIAGEKMLVSFNYQLPSGLPTGTYTLTSFFLTQDKFNLAGLSFTDDIYGSYATFTVEGKSEKSIKFDRTGVKINSEPYRIFGFLPKFYPADTKSVSMSVPLKNDTAELLNAAVSYEFYVWDGVAKENLLKSWNEKVSIPKNSSKALSFNLELSDRPVYYIKIKAIVGDQKSEIHIRFVKEGFRPRLNYVGIAKFPLEKDDKATLFACYHNTTGSESSGKLNLSLKDQKGKELAQTSYNGKMTGDIEVLTKEISGLNLENLILSAQLFDDKGSKVDEVNIPYDCSKFSQSLCKKPAETRINWPMLGAGAVIVLVALYFLRRHFNNKGEPQV</sequence>
<keyword evidence="2" id="KW-0732">Signal</keyword>
<keyword evidence="1" id="KW-0472">Membrane</keyword>
<evidence type="ECO:0000313" key="3">
    <source>
        <dbReference type="EMBL" id="OGF79048.1"/>
    </source>
</evidence>
<name>A0A1F5WTS5_9BACT</name>
<organism evidence="3 4">
    <name type="scientific">Candidatus Giovannonibacteria bacterium RIFCSPHIGHO2_02_43_13</name>
    <dbReference type="NCBI Taxonomy" id="1798330"/>
    <lineage>
        <taxon>Bacteria</taxon>
        <taxon>Candidatus Giovannoniibacteriota</taxon>
    </lineage>
</organism>
<dbReference type="AlphaFoldDB" id="A0A1F5WTS5"/>
<feature type="chain" id="PRO_5009522236" description="CARDB domain-containing protein" evidence="2">
    <location>
        <begin position="22"/>
        <end position="443"/>
    </location>
</feature>
<evidence type="ECO:0008006" key="5">
    <source>
        <dbReference type="Google" id="ProtNLM"/>
    </source>
</evidence>
<gene>
    <name evidence="3" type="ORF">A2W54_01800</name>
</gene>
<evidence type="ECO:0000313" key="4">
    <source>
        <dbReference type="Proteomes" id="UP000178425"/>
    </source>
</evidence>
<feature type="transmembrane region" description="Helical" evidence="1">
    <location>
        <begin position="412"/>
        <end position="431"/>
    </location>
</feature>
<dbReference type="Proteomes" id="UP000178425">
    <property type="component" value="Unassembled WGS sequence"/>
</dbReference>
<comment type="caution">
    <text evidence="3">The sequence shown here is derived from an EMBL/GenBank/DDBJ whole genome shotgun (WGS) entry which is preliminary data.</text>
</comment>
<dbReference type="EMBL" id="MFHI01000011">
    <property type="protein sequence ID" value="OGF79048.1"/>
    <property type="molecule type" value="Genomic_DNA"/>
</dbReference>
<keyword evidence="1" id="KW-0812">Transmembrane</keyword>
<keyword evidence="1" id="KW-1133">Transmembrane helix</keyword>
<evidence type="ECO:0000256" key="1">
    <source>
        <dbReference type="SAM" id="Phobius"/>
    </source>
</evidence>
<feature type="signal peptide" evidence="2">
    <location>
        <begin position="1"/>
        <end position="21"/>
    </location>
</feature>
<evidence type="ECO:0000256" key="2">
    <source>
        <dbReference type="SAM" id="SignalP"/>
    </source>
</evidence>
<accession>A0A1F5WTS5</accession>
<proteinExistence type="predicted"/>
<protein>
    <recommendedName>
        <fullName evidence="5">CARDB domain-containing protein</fullName>
    </recommendedName>
</protein>
<reference evidence="3 4" key="1">
    <citation type="journal article" date="2016" name="Nat. Commun.">
        <title>Thousands of microbial genomes shed light on interconnected biogeochemical processes in an aquifer system.</title>
        <authorList>
            <person name="Anantharaman K."/>
            <person name="Brown C.T."/>
            <person name="Hug L.A."/>
            <person name="Sharon I."/>
            <person name="Castelle C.J."/>
            <person name="Probst A.J."/>
            <person name="Thomas B.C."/>
            <person name="Singh A."/>
            <person name="Wilkins M.J."/>
            <person name="Karaoz U."/>
            <person name="Brodie E.L."/>
            <person name="Williams K.H."/>
            <person name="Hubbard S.S."/>
            <person name="Banfield J.F."/>
        </authorList>
    </citation>
    <scope>NUCLEOTIDE SEQUENCE [LARGE SCALE GENOMIC DNA]</scope>
</reference>